<accession>A0A226DC55</accession>
<keyword evidence="2" id="KW-0732">Signal</keyword>
<feature type="transmembrane region" description="Helical" evidence="1">
    <location>
        <begin position="715"/>
        <end position="735"/>
    </location>
</feature>
<proteinExistence type="predicted"/>
<feature type="chain" id="PRO_5011991066" evidence="2">
    <location>
        <begin position="22"/>
        <end position="790"/>
    </location>
</feature>
<evidence type="ECO:0000256" key="1">
    <source>
        <dbReference type="SAM" id="Phobius"/>
    </source>
</evidence>
<name>A0A226DC55_FOLCA</name>
<feature type="signal peptide" evidence="2">
    <location>
        <begin position="1"/>
        <end position="21"/>
    </location>
</feature>
<feature type="transmembrane region" description="Helical" evidence="1">
    <location>
        <begin position="416"/>
        <end position="439"/>
    </location>
</feature>
<sequence length="790" mass="91120">MFPATCIVLLSVVFPLRMSNCEHLAENSYLSVPNDFLKGVENCDLQLLHNGISSSYFSFLQDILLPRTILVVPLIHKIGEVSSFETFVLDILKSRPGPDKMSIWLSKLLLKTEKKYRTDSTYFYAWLLFSSSYHYGFQCEKCNHNVVRGHDWNFVQSNKNVYPIVLTHFDVLETAKILRIYHRISENFLMAFISHSGLSEVCLMRIGFCIGGRQNFVCKQIGRRRVLANFWKLVTLPKAWSGTYGPIDRQEEYGTLLNKDLPHPRTNPFGRENSINIPLYMAVIIVTGTNASLEFEQGSISYPIVTIETREVDSFQYQKLSEYSLQYQRLSEFTYTSGYQFLTCYAESYLSFDFYLTPFQPTLWVSFLISVLLTFMVLYFYTSWKHHRPPYAVWWSFVSLFLDDSSSVPQVIGSALFYRLLFCTWGPVAVLLTNCYSGLMISELNAPLKQARARVFEDLVCQSGSNFKIPTVPEELSRWAERVPFENYKAYWGQLFSLDESKLFIRNDFALDDCYSMVSSPFQIIGRTTYFWYSMLSVEFINNFNLLLSLFIKNPKIPSTLSSDNILTFSFMNPVHRQLPEGMNLTRNNYSTNELQALAERDTINCEGKTVFVSTLEAVQSKMVFLNKHYPSKKFHSGERLLDQAWFGWTFERGGRSSKSSSVSAVQRNFQALVYSGIYSRLKIEMARKTWLRRNPVANDTTTNIVSPLTMNEGLITIFMISGVLLALAAVSLVIEGYKYDWYGGLMSCRRGYASIFCRKYCILRLKKCRKQNRRISDASQIVVNPSLEI</sequence>
<evidence type="ECO:0000256" key="2">
    <source>
        <dbReference type="SAM" id="SignalP"/>
    </source>
</evidence>
<reference evidence="3 4" key="1">
    <citation type="submission" date="2015-12" db="EMBL/GenBank/DDBJ databases">
        <title>The genome of Folsomia candida.</title>
        <authorList>
            <person name="Faddeeva A."/>
            <person name="Derks M.F."/>
            <person name="Anvar Y."/>
            <person name="Smit S."/>
            <person name="Van Straalen N."/>
            <person name="Roelofs D."/>
        </authorList>
    </citation>
    <scope>NUCLEOTIDE SEQUENCE [LARGE SCALE GENOMIC DNA]</scope>
    <source>
        <strain evidence="3 4">VU population</strain>
        <tissue evidence="3">Whole body</tissue>
    </source>
</reference>
<keyword evidence="4" id="KW-1185">Reference proteome</keyword>
<keyword evidence="1" id="KW-1133">Transmembrane helix</keyword>
<keyword evidence="1" id="KW-0812">Transmembrane</keyword>
<dbReference type="AlphaFoldDB" id="A0A226DC55"/>
<evidence type="ECO:0000313" key="3">
    <source>
        <dbReference type="EMBL" id="OXA42221.1"/>
    </source>
</evidence>
<gene>
    <name evidence="3" type="ORF">Fcan01_22781</name>
</gene>
<protein>
    <submittedName>
        <fullName evidence="3">Uncharacterized protein</fullName>
    </submittedName>
</protein>
<dbReference type="Proteomes" id="UP000198287">
    <property type="component" value="Unassembled WGS sequence"/>
</dbReference>
<feature type="transmembrane region" description="Helical" evidence="1">
    <location>
        <begin position="363"/>
        <end position="381"/>
    </location>
</feature>
<dbReference type="EMBL" id="LNIX01000026">
    <property type="protein sequence ID" value="OXA42221.1"/>
    <property type="molecule type" value="Genomic_DNA"/>
</dbReference>
<keyword evidence="1" id="KW-0472">Membrane</keyword>
<evidence type="ECO:0000313" key="4">
    <source>
        <dbReference type="Proteomes" id="UP000198287"/>
    </source>
</evidence>
<comment type="caution">
    <text evidence="3">The sequence shown here is derived from an EMBL/GenBank/DDBJ whole genome shotgun (WGS) entry which is preliminary data.</text>
</comment>
<organism evidence="3 4">
    <name type="scientific">Folsomia candida</name>
    <name type="common">Springtail</name>
    <dbReference type="NCBI Taxonomy" id="158441"/>
    <lineage>
        <taxon>Eukaryota</taxon>
        <taxon>Metazoa</taxon>
        <taxon>Ecdysozoa</taxon>
        <taxon>Arthropoda</taxon>
        <taxon>Hexapoda</taxon>
        <taxon>Collembola</taxon>
        <taxon>Entomobryomorpha</taxon>
        <taxon>Isotomoidea</taxon>
        <taxon>Isotomidae</taxon>
        <taxon>Proisotominae</taxon>
        <taxon>Folsomia</taxon>
    </lineage>
</organism>